<dbReference type="PANTHER" id="PTHR45947:SF3">
    <property type="entry name" value="SULFOQUINOVOSYL TRANSFERASE SQD2"/>
    <property type="match status" value="1"/>
</dbReference>
<feature type="domain" description="Glycosyl transferase family 1" evidence="1">
    <location>
        <begin position="188"/>
        <end position="355"/>
    </location>
</feature>
<dbReference type="InterPro" id="IPR028098">
    <property type="entry name" value="Glyco_trans_4-like_N"/>
</dbReference>
<reference evidence="3 4" key="1">
    <citation type="submission" date="2016-10" db="EMBL/GenBank/DDBJ databases">
        <authorList>
            <person name="de Groot N.N."/>
        </authorList>
    </citation>
    <scope>NUCLEOTIDE SEQUENCE [LARGE SCALE GENOMIC DNA]</scope>
    <source>
        <strain evidence="3 4">CGMCC 1.9157</strain>
    </source>
</reference>
<dbReference type="CDD" id="cd03819">
    <property type="entry name" value="GT4_WavL-like"/>
    <property type="match status" value="1"/>
</dbReference>
<evidence type="ECO:0000313" key="4">
    <source>
        <dbReference type="Proteomes" id="UP000199236"/>
    </source>
</evidence>
<evidence type="ECO:0000259" key="1">
    <source>
        <dbReference type="Pfam" id="PF00534"/>
    </source>
</evidence>
<dbReference type="STRING" id="655353.SAMN04488056_105212"/>
<dbReference type="SUPFAM" id="SSF53756">
    <property type="entry name" value="UDP-Glycosyltransferase/glycogen phosphorylase"/>
    <property type="match status" value="1"/>
</dbReference>
<dbReference type="Pfam" id="PF00534">
    <property type="entry name" value="Glycos_transf_1"/>
    <property type="match status" value="1"/>
</dbReference>
<organism evidence="3 4">
    <name type="scientific">Cohaesibacter marisflavi</name>
    <dbReference type="NCBI Taxonomy" id="655353"/>
    <lineage>
        <taxon>Bacteria</taxon>
        <taxon>Pseudomonadati</taxon>
        <taxon>Pseudomonadota</taxon>
        <taxon>Alphaproteobacteria</taxon>
        <taxon>Hyphomicrobiales</taxon>
        <taxon>Cohaesibacteraceae</taxon>
    </lineage>
</organism>
<evidence type="ECO:0000313" key="3">
    <source>
        <dbReference type="EMBL" id="SFO40174.1"/>
    </source>
</evidence>
<dbReference type="PANTHER" id="PTHR45947">
    <property type="entry name" value="SULFOQUINOVOSYL TRANSFERASE SQD2"/>
    <property type="match status" value="1"/>
</dbReference>
<sequence>MTKAPTILQVIPWLDSGGVERGTVDIAAAITSSGGKALVAAEAGRLLPELEAVGGRLLPLKGLSKNPLRILFSNAKAIERMIREEGVDLVHARSRAPAWSAYIAARRAGVPFVTTYHGAYSQKGRLKAFYNSVMAKGDIVIANSHYTARLVIGRNPDAENRTMTIHRGVDMDLFDPQKISDERIQALRSKWELDARPVMILPSRLTRWKGQSFIIPVMGALKKAIGPTFQLLLIGDEQGRESYVAELDRLIAEHDVADCVSRVGHCKDMPAAYALATMVIVPSQDAETFGRSAAEGLAMGKPTLVGDLGAQPEVVAPPMDVTPEQWIASVIAHDDAKGWQEAIAQTLTMPEAKKQQVAPVARNLIEACFSLKSMGQQTLAVYDQLLGCDLADRYGAER</sequence>
<dbReference type="Pfam" id="PF13439">
    <property type="entry name" value="Glyco_transf_4"/>
    <property type="match status" value="1"/>
</dbReference>
<accession>A0A1I5GVU4</accession>
<dbReference type="AlphaFoldDB" id="A0A1I5GVU4"/>
<evidence type="ECO:0000259" key="2">
    <source>
        <dbReference type="Pfam" id="PF13439"/>
    </source>
</evidence>
<gene>
    <name evidence="3" type="ORF">SAMN04488056_105212</name>
</gene>
<protein>
    <submittedName>
        <fullName evidence="3">Glycosyltransferase involved in cell wall bisynthesis</fullName>
    </submittedName>
</protein>
<dbReference type="Proteomes" id="UP000199236">
    <property type="component" value="Unassembled WGS sequence"/>
</dbReference>
<dbReference type="InterPro" id="IPR001296">
    <property type="entry name" value="Glyco_trans_1"/>
</dbReference>
<keyword evidence="4" id="KW-1185">Reference proteome</keyword>
<dbReference type="RefSeq" id="WP_139229257.1">
    <property type="nucleotide sequence ID" value="NZ_FOVR01000005.1"/>
</dbReference>
<dbReference type="Gene3D" id="3.40.50.2000">
    <property type="entry name" value="Glycogen Phosphorylase B"/>
    <property type="match status" value="2"/>
</dbReference>
<dbReference type="EMBL" id="FOVR01000005">
    <property type="protein sequence ID" value="SFO40174.1"/>
    <property type="molecule type" value="Genomic_DNA"/>
</dbReference>
<name>A0A1I5GVU4_9HYPH</name>
<dbReference type="OrthoDB" id="5147801at2"/>
<feature type="domain" description="Glycosyltransferase subfamily 4-like N-terminal" evidence="2">
    <location>
        <begin position="17"/>
        <end position="172"/>
    </location>
</feature>
<dbReference type="InterPro" id="IPR050194">
    <property type="entry name" value="Glycosyltransferase_grp1"/>
</dbReference>
<dbReference type="GO" id="GO:0016757">
    <property type="term" value="F:glycosyltransferase activity"/>
    <property type="evidence" value="ECO:0007669"/>
    <property type="project" value="InterPro"/>
</dbReference>
<keyword evidence="3" id="KW-0808">Transferase</keyword>
<proteinExistence type="predicted"/>